<keyword evidence="1" id="KW-1133">Transmembrane helix</keyword>
<keyword evidence="1" id="KW-0812">Transmembrane</keyword>
<gene>
    <name evidence="2" type="ORF">MNB_SM-3-1001</name>
</gene>
<name>A0A1W1D596_9ZZZZ</name>
<dbReference type="AlphaFoldDB" id="A0A1W1D596"/>
<dbReference type="EMBL" id="FPHP01000044">
    <property type="protein sequence ID" value="SFV75586.1"/>
    <property type="molecule type" value="Genomic_DNA"/>
</dbReference>
<feature type="transmembrane region" description="Helical" evidence="1">
    <location>
        <begin position="12"/>
        <end position="34"/>
    </location>
</feature>
<sequence>MKMSIRISRQNVYLLALTIFLLLFVFVFSFVVLIPQGKEYRKQRMELKKEDKELYEYKKFYDETFHTLKNLQSKNKHIIMAFENDFKASRFEQEHKKYFVTLKLFKIVQQQNAKEYELYEVNATSKIDSPKSFYQFLDAINKSDWIISVNFPITFQREKDLIRSSFTMKVYKLKQ</sequence>
<proteinExistence type="predicted"/>
<keyword evidence="1" id="KW-0472">Membrane</keyword>
<evidence type="ECO:0000313" key="2">
    <source>
        <dbReference type="EMBL" id="SFV75586.1"/>
    </source>
</evidence>
<reference evidence="2" key="1">
    <citation type="submission" date="2016-10" db="EMBL/GenBank/DDBJ databases">
        <authorList>
            <person name="de Groot N.N."/>
        </authorList>
    </citation>
    <scope>NUCLEOTIDE SEQUENCE</scope>
</reference>
<organism evidence="2">
    <name type="scientific">hydrothermal vent metagenome</name>
    <dbReference type="NCBI Taxonomy" id="652676"/>
    <lineage>
        <taxon>unclassified sequences</taxon>
        <taxon>metagenomes</taxon>
        <taxon>ecological metagenomes</taxon>
    </lineage>
</organism>
<protein>
    <submittedName>
        <fullName evidence="2">Uncharacterized protein</fullName>
    </submittedName>
</protein>
<evidence type="ECO:0000256" key="1">
    <source>
        <dbReference type="SAM" id="Phobius"/>
    </source>
</evidence>
<accession>A0A1W1D596</accession>